<dbReference type="EMBL" id="CP000251">
    <property type="protein sequence ID" value="ABC83909.1"/>
    <property type="molecule type" value="Genomic_DNA"/>
</dbReference>
<sequence length="248" mass="27748">MSRQAPHAPPPPLDPRHPAYRWILGGARRLVRYHRMTVEGAVPKGPCIYVALHGAGYLVLDLVMACYFLGWKEFHESGRLEDWRPLRIVGAESQIERFLPGLPRVKEHAGIVGTDEEDCVAVLERGESLLVTPGGMREAQPSRDFYRLRWDGRLGFARMAVRTGVPIVPVAVVGGAEAYPGVRWGKLSFWSPLPLPARMEMAIGEPIPVERRPGSARDPAVVKPLQELARERTQALYDRLVARRRAGR</sequence>
<dbReference type="eggNOG" id="COG0204">
    <property type="taxonomic scope" value="Bacteria"/>
</dbReference>
<dbReference type="CDD" id="cd07987">
    <property type="entry name" value="LPLAT_MGAT-like"/>
    <property type="match status" value="1"/>
</dbReference>
<dbReference type="GO" id="GO:0016020">
    <property type="term" value="C:membrane"/>
    <property type="evidence" value="ECO:0007669"/>
    <property type="project" value="TreeGrafter"/>
</dbReference>
<dbReference type="PANTHER" id="PTHR22753">
    <property type="entry name" value="TRANSMEMBRANE PROTEIN 68"/>
    <property type="match status" value="1"/>
</dbReference>
<name>Q2IH50_ANADE</name>
<dbReference type="AlphaFoldDB" id="Q2IH50"/>
<organism evidence="2 3">
    <name type="scientific">Anaeromyxobacter dehalogenans (strain 2CP-C)</name>
    <dbReference type="NCBI Taxonomy" id="290397"/>
    <lineage>
        <taxon>Bacteria</taxon>
        <taxon>Pseudomonadati</taxon>
        <taxon>Myxococcota</taxon>
        <taxon>Myxococcia</taxon>
        <taxon>Myxococcales</taxon>
        <taxon>Cystobacterineae</taxon>
        <taxon>Anaeromyxobacteraceae</taxon>
        <taxon>Anaeromyxobacter</taxon>
    </lineage>
</organism>
<dbReference type="HOGENOM" id="CLU_015395_1_1_7"/>
<accession>Q2IH50</accession>
<dbReference type="GO" id="GO:0016746">
    <property type="term" value="F:acyltransferase activity"/>
    <property type="evidence" value="ECO:0007669"/>
    <property type="project" value="UniProtKB-KW"/>
</dbReference>
<protein>
    <submittedName>
        <fullName evidence="2">Phospholipid/glycerol acyltransferase</fullName>
    </submittedName>
</protein>
<gene>
    <name evidence="2" type="ordered locus">Adeh_4145</name>
</gene>
<dbReference type="OrthoDB" id="5496738at2"/>
<dbReference type="Proteomes" id="UP000001935">
    <property type="component" value="Chromosome"/>
</dbReference>
<keyword evidence="2" id="KW-0012">Acyltransferase</keyword>
<proteinExistence type="predicted"/>
<dbReference type="SUPFAM" id="SSF69593">
    <property type="entry name" value="Glycerol-3-phosphate (1)-acyltransferase"/>
    <property type="match status" value="1"/>
</dbReference>
<dbReference type="Pfam" id="PF01553">
    <property type="entry name" value="Acyltransferase"/>
    <property type="match status" value="1"/>
</dbReference>
<dbReference type="PANTHER" id="PTHR22753:SF14">
    <property type="entry name" value="MONOACYLGLYCEROL_DIACYLGLYCEROL O-ACYLTRANSFERASE"/>
    <property type="match status" value="1"/>
</dbReference>
<dbReference type="RefSeq" id="WP_011423191.1">
    <property type="nucleotide sequence ID" value="NC_007760.1"/>
</dbReference>
<dbReference type="InterPro" id="IPR002123">
    <property type="entry name" value="Plipid/glycerol_acylTrfase"/>
</dbReference>
<evidence type="ECO:0000313" key="2">
    <source>
        <dbReference type="EMBL" id="ABC83909.1"/>
    </source>
</evidence>
<evidence type="ECO:0000259" key="1">
    <source>
        <dbReference type="Pfam" id="PF01553"/>
    </source>
</evidence>
<reference evidence="2 3" key="1">
    <citation type="submission" date="2006-01" db="EMBL/GenBank/DDBJ databases">
        <title>Complete sequence of Anaeromyxobacter dehalogenans 2CP-C.</title>
        <authorList>
            <consortium name="US DOE Joint Genome Institute"/>
            <person name="Copeland A."/>
            <person name="Lucas S."/>
            <person name="Lapidus A."/>
            <person name="Barry K."/>
            <person name="Detter J.C."/>
            <person name="Glavina T."/>
            <person name="Hammon N."/>
            <person name="Israni S."/>
            <person name="Pitluck S."/>
            <person name="Brettin T."/>
            <person name="Bruce D."/>
            <person name="Han C."/>
            <person name="Tapia R."/>
            <person name="Gilna P."/>
            <person name="Kiss H."/>
            <person name="Schmutz J."/>
            <person name="Larimer F."/>
            <person name="Land M."/>
            <person name="Kyrpides N."/>
            <person name="Anderson I."/>
            <person name="Sanford R.A."/>
            <person name="Ritalahti K.M."/>
            <person name="Thomas H.S."/>
            <person name="Kirby J.R."/>
            <person name="Zhulin I.B."/>
            <person name="Loeffler F.E."/>
            <person name="Richardson P."/>
        </authorList>
    </citation>
    <scope>NUCLEOTIDE SEQUENCE [LARGE SCALE GENOMIC DNA]</scope>
    <source>
        <strain evidence="2 3">2CP-C</strain>
    </source>
</reference>
<keyword evidence="2" id="KW-0808">Transferase</keyword>
<evidence type="ECO:0000313" key="3">
    <source>
        <dbReference type="Proteomes" id="UP000001935"/>
    </source>
</evidence>
<feature type="domain" description="Phospholipid/glycerol acyltransferase" evidence="1">
    <location>
        <begin position="38"/>
        <end position="172"/>
    </location>
</feature>
<dbReference type="KEGG" id="ade:Adeh_4145"/>
<dbReference type="STRING" id="290397.Adeh_4145"/>